<accession>A0A0E9SJZ1</accession>
<dbReference type="AlphaFoldDB" id="A0A0E9SJZ1"/>
<reference evidence="1" key="2">
    <citation type="journal article" date="2015" name="Fish Shellfish Immunol.">
        <title>Early steps in the European eel (Anguilla anguilla)-Vibrio vulnificus interaction in the gills: Role of the RtxA13 toxin.</title>
        <authorList>
            <person name="Callol A."/>
            <person name="Pajuelo D."/>
            <person name="Ebbesson L."/>
            <person name="Teles M."/>
            <person name="MacKenzie S."/>
            <person name="Amaro C."/>
        </authorList>
    </citation>
    <scope>NUCLEOTIDE SEQUENCE</scope>
</reference>
<organism evidence="1">
    <name type="scientific">Anguilla anguilla</name>
    <name type="common">European freshwater eel</name>
    <name type="synonym">Muraena anguilla</name>
    <dbReference type="NCBI Taxonomy" id="7936"/>
    <lineage>
        <taxon>Eukaryota</taxon>
        <taxon>Metazoa</taxon>
        <taxon>Chordata</taxon>
        <taxon>Craniata</taxon>
        <taxon>Vertebrata</taxon>
        <taxon>Euteleostomi</taxon>
        <taxon>Actinopterygii</taxon>
        <taxon>Neopterygii</taxon>
        <taxon>Teleostei</taxon>
        <taxon>Anguilliformes</taxon>
        <taxon>Anguillidae</taxon>
        <taxon>Anguilla</taxon>
    </lineage>
</organism>
<proteinExistence type="predicted"/>
<name>A0A0E9SJZ1_ANGAN</name>
<protein>
    <submittedName>
        <fullName evidence="1">Uncharacterized protein</fullName>
    </submittedName>
</protein>
<dbReference type="EMBL" id="GBXM01066946">
    <property type="protein sequence ID" value="JAH41631.1"/>
    <property type="molecule type" value="Transcribed_RNA"/>
</dbReference>
<evidence type="ECO:0000313" key="1">
    <source>
        <dbReference type="EMBL" id="JAH41631.1"/>
    </source>
</evidence>
<sequence>MTDLWPCGALNRKKPLSSVKKAHGCQWGPGPGAAPLDLGGGGAAEHRHRGFRFP</sequence>
<reference evidence="1" key="1">
    <citation type="submission" date="2014-11" db="EMBL/GenBank/DDBJ databases">
        <authorList>
            <person name="Amaro Gonzalez C."/>
        </authorList>
    </citation>
    <scope>NUCLEOTIDE SEQUENCE</scope>
</reference>